<proteinExistence type="predicted"/>
<keyword evidence="1" id="KW-0812">Transmembrane</keyword>
<keyword evidence="1" id="KW-1133">Transmembrane helix</keyword>
<feature type="transmembrane region" description="Helical" evidence="1">
    <location>
        <begin position="6"/>
        <end position="25"/>
    </location>
</feature>
<name>A0A6C0F7A8_9ZZZZ</name>
<accession>A0A6C0F7A8</accession>
<protein>
    <submittedName>
        <fullName evidence="2">Uncharacterized protein</fullName>
    </submittedName>
</protein>
<dbReference type="AlphaFoldDB" id="A0A6C0F7A8"/>
<organism evidence="2">
    <name type="scientific">viral metagenome</name>
    <dbReference type="NCBI Taxonomy" id="1070528"/>
    <lineage>
        <taxon>unclassified sequences</taxon>
        <taxon>metagenomes</taxon>
        <taxon>organismal metagenomes</taxon>
    </lineage>
</organism>
<evidence type="ECO:0000256" key="1">
    <source>
        <dbReference type="SAM" id="Phobius"/>
    </source>
</evidence>
<reference evidence="2" key="1">
    <citation type="journal article" date="2020" name="Nature">
        <title>Giant virus diversity and host interactions through global metagenomics.</title>
        <authorList>
            <person name="Schulz F."/>
            <person name="Roux S."/>
            <person name="Paez-Espino D."/>
            <person name="Jungbluth S."/>
            <person name="Walsh D.A."/>
            <person name="Denef V.J."/>
            <person name="McMahon K.D."/>
            <person name="Konstantinidis K.T."/>
            <person name="Eloe-Fadrosh E.A."/>
            <person name="Kyrpides N.C."/>
            <person name="Woyke T."/>
        </authorList>
    </citation>
    <scope>NUCLEOTIDE SEQUENCE</scope>
    <source>
        <strain evidence="2">GVMAG-S-ERX555967-130</strain>
    </source>
</reference>
<sequence>METSFKFVIALCVFILFATLFIIVINRIQHEKLKTPAYTIDDLVDGRHDTTDEQRKIHRRAAESEYWQRKDMDEDIYA</sequence>
<evidence type="ECO:0000313" key="2">
    <source>
        <dbReference type="EMBL" id="QHT36741.1"/>
    </source>
</evidence>
<dbReference type="EMBL" id="MN738786">
    <property type="protein sequence ID" value="QHT36741.1"/>
    <property type="molecule type" value="Genomic_DNA"/>
</dbReference>
<keyword evidence="1" id="KW-0472">Membrane</keyword>